<evidence type="ECO:0000256" key="2">
    <source>
        <dbReference type="ARBA" id="ARBA00010977"/>
    </source>
</evidence>
<evidence type="ECO:0000256" key="4">
    <source>
        <dbReference type="ARBA" id="ARBA00023125"/>
    </source>
</evidence>
<dbReference type="GO" id="GO:0005664">
    <property type="term" value="C:nuclear origin of replication recognition complex"/>
    <property type="evidence" value="ECO:0007669"/>
    <property type="project" value="InterPro"/>
</dbReference>
<dbReference type="GeneID" id="120258202"/>
<feature type="domain" description="Origin recognition complex subunit 3 N-terminal" evidence="7">
    <location>
        <begin position="47"/>
        <end position="369"/>
    </location>
</feature>
<dbReference type="InterPro" id="IPR045667">
    <property type="entry name" value="ORC3_N"/>
</dbReference>
<accession>A0AB40B390</accession>
<evidence type="ECO:0000259" key="7">
    <source>
        <dbReference type="Pfam" id="PF07034"/>
    </source>
</evidence>
<keyword evidence="5" id="KW-0539">Nucleus</keyword>
<reference evidence="10 11" key="1">
    <citation type="submission" date="2025-04" db="UniProtKB">
        <authorList>
            <consortium name="RefSeq"/>
        </authorList>
    </citation>
    <scope>IDENTIFICATION</scope>
</reference>
<dbReference type="RefSeq" id="XP_039121493.1">
    <property type="nucleotide sequence ID" value="XM_039265559.1"/>
</dbReference>
<dbReference type="PANTHER" id="PTHR12748">
    <property type="entry name" value="ORIGIN RECOGNITION COMPLEX SUBUNIT 3"/>
    <property type="match status" value="1"/>
</dbReference>
<dbReference type="GO" id="GO:0003688">
    <property type="term" value="F:DNA replication origin binding"/>
    <property type="evidence" value="ECO:0007669"/>
    <property type="project" value="TreeGrafter"/>
</dbReference>
<organism evidence="9 11">
    <name type="scientific">Dioscorea cayennensis subsp. rotundata</name>
    <name type="common">White Guinea yam</name>
    <name type="synonym">Dioscorea rotundata</name>
    <dbReference type="NCBI Taxonomy" id="55577"/>
    <lineage>
        <taxon>Eukaryota</taxon>
        <taxon>Viridiplantae</taxon>
        <taxon>Streptophyta</taxon>
        <taxon>Embryophyta</taxon>
        <taxon>Tracheophyta</taxon>
        <taxon>Spermatophyta</taxon>
        <taxon>Magnoliopsida</taxon>
        <taxon>Liliopsida</taxon>
        <taxon>Dioscoreales</taxon>
        <taxon>Dioscoreaceae</taxon>
        <taxon>Dioscorea</taxon>
    </lineage>
</organism>
<sequence length="731" mass="81535">MASCPSSDPPSPPPASDGISGNHNLQPFFVLHKASHSSSAPRKTYERSPASKKTKRRIDLSGSPSKPSKNVDDSLPTDPSDPIFDQLRFDAFNRTWSKIDTTIKDVLRKINLNLFDDVRCWVQQSFLTIRATSPVPSIAITCPYPLSTDALCKQIPTAFICTKNAEFVDDLLTFQELGEHLKCSGCHVANLSSLDFSAKHGIGSCISSLLRTLVPDAADVADISVLGSWYSEFSRHDNPVVVIIDDMERSNGDVLAEFILMMSEWAIKIPVIFIMGVATTVGAPKRLLPSGALRCLLPCKFTLGTPCERMNALIEAVLVKPCTRFTISHKVAVFLRSYFLKHDGTVTSFIRALKLACIKHFSMEHLSFLGYGVLQDDCEVAWLHKHEILPDVCKYTSILSLHKREKGFERAGDAFVNGLNELRRLHKNWGSIVMCLFETGKFNKMRFFDIFCEALDPSSYTLNCPDDTSSTDIFPGGVFTPAKGGSIAQAIYKVRELPMALLINLLDMWSIYAKGMPEIHEKVRELQLIMRSVDGGKILKENGADVDKSEFLHARKSISSINEKAATLLETIVRNLLVPFECIPFHEIICFKHVHILQTALIGDPRRTIQVDLLKSRAHLQCSCCGSHDSVISSSMHDTSIMYKLAQEYGDLINLHDWYQSFKATILGSRSKTKRKGQSPASKKMKTALIEGDAMIQARFCRAVIELQITGLLRMPSKRRPDFVQRVAFGL</sequence>
<evidence type="ECO:0000313" key="11">
    <source>
        <dbReference type="RefSeq" id="XP_039121494.1"/>
    </source>
</evidence>
<evidence type="ECO:0000259" key="8">
    <source>
        <dbReference type="Pfam" id="PF18137"/>
    </source>
</evidence>
<keyword evidence="3" id="KW-0235">DNA replication</keyword>
<dbReference type="GO" id="GO:0006270">
    <property type="term" value="P:DNA replication initiation"/>
    <property type="evidence" value="ECO:0007669"/>
    <property type="project" value="TreeGrafter"/>
</dbReference>
<dbReference type="CDD" id="cd20704">
    <property type="entry name" value="Orc3"/>
    <property type="match status" value="1"/>
</dbReference>
<dbReference type="RefSeq" id="XP_039121494.1">
    <property type="nucleotide sequence ID" value="XM_039265560.1"/>
</dbReference>
<dbReference type="GO" id="GO:0005656">
    <property type="term" value="C:nuclear pre-replicative complex"/>
    <property type="evidence" value="ECO:0007669"/>
    <property type="project" value="TreeGrafter"/>
</dbReference>
<feature type="region of interest" description="Disordered" evidence="6">
    <location>
        <begin position="1"/>
        <end position="79"/>
    </location>
</feature>
<dbReference type="GO" id="GO:0031261">
    <property type="term" value="C:DNA replication preinitiation complex"/>
    <property type="evidence" value="ECO:0007669"/>
    <property type="project" value="TreeGrafter"/>
</dbReference>
<proteinExistence type="inferred from homology"/>
<dbReference type="InterPro" id="IPR020795">
    <property type="entry name" value="ORC3"/>
</dbReference>
<protein>
    <submittedName>
        <fullName evidence="10 11">Origin of replication complex subunit 3 isoform X1</fullName>
    </submittedName>
</protein>
<evidence type="ECO:0000256" key="1">
    <source>
        <dbReference type="ARBA" id="ARBA00004123"/>
    </source>
</evidence>
<feature type="domain" description="Origin recognition complex subunit 3 winged helix C-terminal" evidence="8">
    <location>
        <begin position="606"/>
        <end position="729"/>
    </location>
</feature>
<evidence type="ECO:0000256" key="5">
    <source>
        <dbReference type="ARBA" id="ARBA00023242"/>
    </source>
</evidence>
<dbReference type="Proteomes" id="UP001515500">
    <property type="component" value="Chromosome 4"/>
</dbReference>
<keyword evidence="4" id="KW-0238">DNA-binding</keyword>
<evidence type="ECO:0000256" key="3">
    <source>
        <dbReference type="ARBA" id="ARBA00022705"/>
    </source>
</evidence>
<dbReference type="PANTHER" id="PTHR12748:SF0">
    <property type="entry name" value="ORIGIN RECOGNITION COMPLEX SUBUNIT 3"/>
    <property type="match status" value="1"/>
</dbReference>
<dbReference type="AlphaFoldDB" id="A0AB40B390"/>
<gene>
    <name evidence="10 11" type="primary">LOC120258202</name>
</gene>
<comment type="similarity">
    <text evidence="2">Belongs to the ORC3 family.</text>
</comment>
<keyword evidence="9" id="KW-1185">Reference proteome</keyword>
<name>A0AB40B390_DIOCR</name>
<comment type="subcellular location">
    <subcellularLocation>
        <location evidence="1">Nucleus</location>
    </subcellularLocation>
</comment>
<dbReference type="Pfam" id="PF07034">
    <property type="entry name" value="ORC3_N"/>
    <property type="match status" value="1"/>
</dbReference>
<evidence type="ECO:0000256" key="6">
    <source>
        <dbReference type="SAM" id="MobiDB-lite"/>
    </source>
</evidence>
<evidence type="ECO:0000313" key="10">
    <source>
        <dbReference type="RefSeq" id="XP_039121493.1"/>
    </source>
</evidence>
<dbReference type="Pfam" id="PF18137">
    <property type="entry name" value="WHD_ORC"/>
    <property type="match status" value="1"/>
</dbReference>
<dbReference type="InterPro" id="IPR040855">
    <property type="entry name" value="ORC_WH_C"/>
</dbReference>
<evidence type="ECO:0000313" key="9">
    <source>
        <dbReference type="Proteomes" id="UP001515500"/>
    </source>
</evidence>